<dbReference type="AlphaFoldDB" id="A0A9P1D9L3"/>
<evidence type="ECO:0000256" key="1">
    <source>
        <dbReference type="SAM" id="MobiDB-lite"/>
    </source>
</evidence>
<evidence type="ECO:0000313" key="3">
    <source>
        <dbReference type="EMBL" id="CAL1158433.1"/>
    </source>
</evidence>
<dbReference type="EMBL" id="CAMXCT010003557">
    <property type="protein sequence ID" value="CAI4005058.1"/>
    <property type="molecule type" value="Genomic_DNA"/>
</dbReference>
<feature type="region of interest" description="Disordered" evidence="1">
    <location>
        <begin position="1"/>
        <end position="67"/>
    </location>
</feature>
<reference evidence="2" key="1">
    <citation type="submission" date="2022-10" db="EMBL/GenBank/DDBJ databases">
        <authorList>
            <person name="Chen Y."/>
            <person name="Dougan E. K."/>
            <person name="Chan C."/>
            <person name="Rhodes N."/>
            <person name="Thang M."/>
        </authorList>
    </citation>
    <scope>NUCLEOTIDE SEQUENCE</scope>
</reference>
<reference evidence="3" key="2">
    <citation type="submission" date="2024-04" db="EMBL/GenBank/DDBJ databases">
        <authorList>
            <person name="Chen Y."/>
            <person name="Shah S."/>
            <person name="Dougan E. K."/>
            <person name="Thang M."/>
            <person name="Chan C."/>
        </authorList>
    </citation>
    <scope>NUCLEOTIDE SEQUENCE [LARGE SCALE GENOMIC DNA]</scope>
</reference>
<organism evidence="2">
    <name type="scientific">Cladocopium goreaui</name>
    <dbReference type="NCBI Taxonomy" id="2562237"/>
    <lineage>
        <taxon>Eukaryota</taxon>
        <taxon>Sar</taxon>
        <taxon>Alveolata</taxon>
        <taxon>Dinophyceae</taxon>
        <taxon>Suessiales</taxon>
        <taxon>Symbiodiniaceae</taxon>
        <taxon>Cladocopium</taxon>
    </lineage>
</organism>
<keyword evidence="5" id="KW-1185">Reference proteome</keyword>
<sequence length="539" mass="61516">MGPRLLQAGSRGAKTPLKSASAPSIAGSAKLGLTVRPEGSSSPWVEPHPLKQAGQHPGHSGASGVDWDPKAFVDDVPWIPLDSPRETKRDEHRWAQLMKYREGLAKQIEENKALRQARRAESHDMAKTIAAETLKMHTREIREKEMRPATGLSRLSAFEELHQKRLKNRQNLDEQMALLEERAKESRLQDLLEGAETKARSMQLLYEEMETQKKRKEDLKKRGDEMRQEVARRQVEKSDNKKQDRDDMIAKMRNDDLQEERRQAAKREWLRQFRATTDAREANYMAIAGRDMDLRNTQEAERQDRDEKHHNLRLDLHYSRRAAARKEQQDRVLGDMRMQLGAADDTRELDRLRQERERHAANHAARTAAETELQKHRHKRGLELQMQAELAQMMMDKQKRDKGELDGPKSRITALCSMAIDQSFVEMTKARAEGKALPSKQAMHQLDASKDLSKPLGKPRVKPWVDIAKSHGPGGVVGVFGGDGRVHQSLMATGGSRRILTKDAARKTWSEGISKEQLKEGEKTAEQRHAAKLLDKSDF</sequence>
<feature type="compositionally biased region" description="Low complexity" evidence="1">
    <location>
        <begin position="362"/>
        <end position="371"/>
    </location>
</feature>
<evidence type="ECO:0000313" key="4">
    <source>
        <dbReference type="EMBL" id="CAL4792370.1"/>
    </source>
</evidence>
<dbReference type="OrthoDB" id="655030at2759"/>
<evidence type="ECO:0000313" key="2">
    <source>
        <dbReference type="EMBL" id="CAI4005058.1"/>
    </source>
</evidence>
<comment type="caution">
    <text evidence="2">The sequence shown here is derived from an EMBL/GenBank/DDBJ whole genome shotgun (WGS) entry which is preliminary data.</text>
</comment>
<feature type="region of interest" description="Disordered" evidence="1">
    <location>
        <begin position="511"/>
        <end position="539"/>
    </location>
</feature>
<gene>
    <name evidence="2" type="ORF">C1SCF055_LOCUS30813</name>
</gene>
<proteinExistence type="predicted"/>
<protein>
    <submittedName>
        <fullName evidence="4">Kynurenine 3-monooxygenase</fullName>
    </submittedName>
</protein>
<dbReference type="EMBL" id="CAMXCT020003557">
    <property type="protein sequence ID" value="CAL1158433.1"/>
    <property type="molecule type" value="Genomic_DNA"/>
</dbReference>
<accession>A0A9P1D9L3</accession>
<name>A0A9P1D9L3_9DINO</name>
<feature type="region of interest" description="Disordered" evidence="1">
    <location>
        <begin position="359"/>
        <end position="378"/>
    </location>
</feature>
<dbReference type="EMBL" id="CAMXCT030003557">
    <property type="protein sequence ID" value="CAL4792370.1"/>
    <property type="molecule type" value="Genomic_DNA"/>
</dbReference>
<evidence type="ECO:0000313" key="5">
    <source>
        <dbReference type="Proteomes" id="UP001152797"/>
    </source>
</evidence>
<feature type="region of interest" description="Disordered" evidence="1">
    <location>
        <begin position="211"/>
        <end position="247"/>
    </location>
</feature>
<dbReference type="Proteomes" id="UP001152797">
    <property type="component" value="Unassembled WGS sequence"/>
</dbReference>